<dbReference type="Gene3D" id="3.20.20.140">
    <property type="entry name" value="Metal-dependent hydrolases"/>
    <property type="match status" value="1"/>
</dbReference>
<dbReference type="GO" id="GO:0006260">
    <property type="term" value="P:DNA replication"/>
    <property type="evidence" value="ECO:0007669"/>
    <property type="project" value="UniProtKB-KW"/>
</dbReference>
<dbReference type="NCBIfam" id="TIGR00594">
    <property type="entry name" value="polc"/>
    <property type="match status" value="1"/>
</dbReference>
<keyword evidence="5" id="KW-0239">DNA-directed DNA polymerase</keyword>
<evidence type="ECO:0000256" key="2">
    <source>
        <dbReference type="ARBA" id="ARBA00022679"/>
    </source>
</evidence>
<evidence type="ECO:0000313" key="8">
    <source>
        <dbReference type="EMBL" id="MDC4183282.1"/>
    </source>
</evidence>
<evidence type="ECO:0000313" key="9">
    <source>
        <dbReference type="Proteomes" id="UP001216384"/>
    </source>
</evidence>
<dbReference type="PANTHER" id="PTHR32294:SF0">
    <property type="entry name" value="DNA POLYMERASE III SUBUNIT ALPHA"/>
    <property type="match status" value="1"/>
</dbReference>
<organism evidence="8 9">
    <name type="scientific">Mycoplasma bradburyae</name>
    <dbReference type="NCBI Taxonomy" id="2963128"/>
    <lineage>
        <taxon>Bacteria</taxon>
        <taxon>Bacillati</taxon>
        <taxon>Mycoplasmatota</taxon>
        <taxon>Mollicutes</taxon>
        <taxon>Mycoplasmataceae</taxon>
        <taxon>Mycoplasma</taxon>
    </lineage>
</organism>
<name>A0AAW6HPF2_9MOLU</name>
<dbReference type="Pfam" id="PF07733">
    <property type="entry name" value="DNA_pol3_alpha"/>
    <property type="match status" value="1"/>
</dbReference>
<keyword evidence="3 8" id="KW-0548">Nucleotidyltransferase</keyword>
<evidence type="ECO:0000256" key="4">
    <source>
        <dbReference type="ARBA" id="ARBA00022705"/>
    </source>
</evidence>
<dbReference type="AlphaFoldDB" id="A0AAW6HPF2"/>
<dbReference type="SUPFAM" id="SSF89550">
    <property type="entry name" value="PHP domain-like"/>
    <property type="match status" value="1"/>
</dbReference>
<dbReference type="InterPro" id="IPR016195">
    <property type="entry name" value="Pol/histidinol_Pase-like"/>
</dbReference>
<gene>
    <name evidence="8" type="ORF">LNO71_01305</name>
</gene>
<dbReference type="Pfam" id="PF02811">
    <property type="entry name" value="PHP"/>
    <property type="match status" value="1"/>
</dbReference>
<accession>A0AAW6HPF2</accession>
<reference evidence="8" key="1">
    <citation type="submission" date="2021-11" db="EMBL/GenBank/DDBJ databases">
        <title>Description of Mycoplasma bradburyaesp. nov.from sea birds: a tribute to a great mycoplasmologist.</title>
        <authorList>
            <person name="Ramirez A.S."/>
            <person name="Poveda C."/>
            <person name="Suarez-Perez A."/>
            <person name="Rosales R.S."/>
            <person name="Dijkman R."/>
            <person name="Feberwee A."/>
            <person name="Spergser J."/>
            <person name="Szostak M.P."/>
            <person name="Ressel L."/>
            <person name="Calabuig P."/>
            <person name="Catania S."/>
            <person name="Gobbo F."/>
            <person name="Timofte D."/>
            <person name="Poveda J.B."/>
        </authorList>
    </citation>
    <scope>NUCLEOTIDE SEQUENCE</scope>
    <source>
        <strain evidence="8">T264</strain>
    </source>
</reference>
<dbReference type="Pfam" id="PF14579">
    <property type="entry name" value="HHH_6"/>
    <property type="match status" value="1"/>
</dbReference>
<dbReference type="EC" id="2.7.7.7" evidence="1"/>
<dbReference type="InterPro" id="IPR029460">
    <property type="entry name" value="DNAPol_HHH"/>
</dbReference>
<comment type="caution">
    <text evidence="8">The sequence shown here is derived from an EMBL/GenBank/DDBJ whole genome shotgun (WGS) entry which is preliminary data.</text>
</comment>
<evidence type="ECO:0000256" key="5">
    <source>
        <dbReference type="ARBA" id="ARBA00022932"/>
    </source>
</evidence>
<dbReference type="InterPro" id="IPR004805">
    <property type="entry name" value="DnaE2/DnaE/PolC"/>
</dbReference>
<comment type="catalytic activity">
    <reaction evidence="6">
        <text>DNA(n) + a 2'-deoxyribonucleoside 5'-triphosphate = DNA(n+1) + diphosphate</text>
        <dbReference type="Rhea" id="RHEA:22508"/>
        <dbReference type="Rhea" id="RHEA-COMP:17339"/>
        <dbReference type="Rhea" id="RHEA-COMP:17340"/>
        <dbReference type="ChEBI" id="CHEBI:33019"/>
        <dbReference type="ChEBI" id="CHEBI:61560"/>
        <dbReference type="ChEBI" id="CHEBI:173112"/>
        <dbReference type="EC" id="2.7.7.7"/>
    </reaction>
</comment>
<dbReference type="InterPro" id="IPR040982">
    <property type="entry name" value="DNA_pol3_finger"/>
</dbReference>
<proteinExistence type="predicted"/>
<dbReference type="InterPro" id="IPR004013">
    <property type="entry name" value="PHP_dom"/>
</dbReference>
<dbReference type="Pfam" id="PF17657">
    <property type="entry name" value="DNA_pol3_finger"/>
    <property type="match status" value="1"/>
</dbReference>
<keyword evidence="2 8" id="KW-0808">Transferase</keyword>
<protein>
    <recommendedName>
        <fullName evidence="1">DNA-directed DNA polymerase</fullName>
        <ecNumber evidence="1">2.7.7.7</ecNumber>
    </recommendedName>
</protein>
<keyword evidence="4" id="KW-0235">DNA replication</keyword>
<feature type="domain" description="Polymerase/histidinol phosphatase N-terminal" evidence="7">
    <location>
        <begin position="3"/>
        <end position="71"/>
    </location>
</feature>
<dbReference type="Gene3D" id="1.10.10.1600">
    <property type="entry name" value="Bacterial DNA polymerase III alpha subunit, thumb domain"/>
    <property type="match status" value="1"/>
</dbReference>
<dbReference type="Proteomes" id="UP001216384">
    <property type="component" value="Unassembled WGS sequence"/>
</dbReference>
<dbReference type="PANTHER" id="PTHR32294">
    <property type="entry name" value="DNA POLYMERASE III SUBUNIT ALPHA"/>
    <property type="match status" value="1"/>
</dbReference>
<dbReference type="SMART" id="SM00481">
    <property type="entry name" value="POLIIIAc"/>
    <property type="match status" value="1"/>
</dbReference>
<evidence type="ECO:0000259" key="7">
    <source>
        <dbReference type="SMART" id="SM00481"/>
    </source>
</evidence>
<dbReference type="GO" id="GO:0008408">
    <property type="term" value="F:3'-5' exonuclease activity"/>
    <property type="evidence" value="ECO:0007669"/>
    <property type="project" value="InterPro"/>
</dbReference>
<evidence type="ECO:0000256" key="1">
    <source>
        <dbReference type="ARBA" id="ARBA00012417"/>
    </source>
</evidence>
<dbReference type="NCBIfam" id="NF004550">
    <property type="entry name" value="PRK05898.1"/>
    <property type="match status" value="1"/>
</dbReference>
<dbReference type="InterPro" id="IPR011708">
    <property type="entry name" value="DNA_pol3_alpha_NTPase_dom"/>
</dbReference>
<dbReference type="InterPro" id="IPR041931">
    <property type="entry name" value="DNA_pol3_alpha_thumb_dom"/>
</dbReference>
<evidence type="ECO:0000256" key="3">
    <source>
        <dbReference type="ARBA" id="ARBA00022695"/>
    </source>
</evidence>
<dbReference type="GO" id="GO:0003887">
    <property type="term" value="F:DNA-directed DNA polymerase activity"/>
    <property type="evidence" value="ECO:0007669"/>
    <property type="project" value="UniProtKB-KW"/>
</dbReference>
<dbReference type="Gene3D" id="1.10.150.870">
    <property type="match status" value="1"/>
</dbReference>
<dbReference type="CDD" id="cd07431">
    <property type="entry name" value="PHP_PolIIIA"/>
    <property type="match status" value="1"/>
</dbReference>
<dbReference type="EMBL" id="JAJHZP010000013">
    <property type="protein sequence ID" value="MDC4183282.1"/>
    <property type="molecule type" value="Genomic_DNA"/>
</dbReference>
<dbReference type="RefSeq" id="WP_272403945.1">
    <property type="nucleotide sequence ID" value="NZ_JAJHZP010000013.1"/>
</dbReference>
<dbReference type="InterPro" id="IPR003141">
    <property type="entry name" value="Pol/His_phosphatase_N"/>
</dbReference>
<sequence>MFVNLNTRSYYSLLSTNLSISKIIEFAIENKQTHVCLTDFNVLYGAVEFFNLAKKNNLVPIIGLEIFDISSNSELVLIAKNNDGYLKLIKISSLASSSIEFNIFDYLDDNLFLIVKSGNFWWDHPNCLNKDDLAFNFANCYDLKDKVGLNLINAISIKQSGQKSKFEINELYNDDIVLASPFLSTNQANSKFSDKQLDKLNDLIQKCSFWDLDNLKKNTIIKYKTPKGFDSNTYLEELCKKSFNELLDKKLVKLDDIKRLVSELDVIKRLNFSDYFLFVYDFIYFAKKEGIVIGPGRGSAAGSFVSYLLNITTINPIEYGLIFERFLNPERKSMPDIDVDIMDSRREDVAKYIFDKYSKNNVANIITFQRIKVKNAIRDVCRVLDLKTSETDEVIKFVSYDEIEEWEQNKDSAGLKKVIKCQECDEFNKNCGRSGNVSCYKIRKIFDLAEMIFNVPRQIGSHAAGIVCGNEPLDTCIPLIYSGDRATSQFSMEYLEQFGLIKIDLLGLKTLTIIDEINNLVKLNHDKNFDINKVELDNKETFNLLKKSYTKGVFQLESVGMQNVLRKVLPDSLEDISIISALFRPGPQQNIDEYVERKFSNKKYDHLSDELIDILKPTHGIIVYQEQVINTAIVVAKFSAAQADLFRRAISKKDEELLLKEKDNFIRQATKNNYTKEKAVEIFEYLHKFADYGFNHSHSLAYAFLAYQMAYLKANYPKEFYLTLLRHNIDTKSKLADYFIEIIERNISLVKPNINLSDASFSLSSDGQKIILGFNMINGLGSEIANKIIEARNNKRFDSFIDCLINLHKKGITKVLFEKLINAGVFDEYRQEFSKKVMIALVKNYYDENNSYKSDDDLISFQEKKEIINSNIFFLNKQNPELFSVLTREELEKENEQTDSLLKVSFLDLKNKIYKPNIFKSEITKLEKNIKNLKTVKELKGTLNKEVCSMLVQIKKKELKNKIWRFTVFDGAYQINVKVRDLKLVEYLSNFIDKEDKLLIRLERDIFRGYDSYTALGLIEYKNNHE</sequence>
<evidence type="ECO:0000256" key="6">
    <source>
        <dbReference type="ARBA" id="ARBA00049244"/>
    </source>
</evidence>